<evidence type="ECO:0000313" key="2">
    <source>
        <dbReference type="Proteomes" id="UP001501777"/>
    </source>
</evidence>
<comment type="caution">
    <text evidence="1">The sequence shown here is derived from an EMBL/GenBank/DDBJ whole genome shotgun (WGS) entry which is preliminary data.</text>
</comment>
<dbReference type="EMBL" id="BAAASG010000002">
    <property type="protein sequence ID" value="GAA2472388.1"/>
    <property type="molecule type" value="Genomic_DNA"/>
</dbReference>
<reference evidence="1 2" key="1">
    <citation type="journal article" date="2019" name="Int. J. Syst. Evol. Microbiol.">
        <title>The Global Catalogue of Microorganisms (GCM) 10K type strain sequencing project: providing services to taxonomists for standard genome sequencing and annotation.</title>
        <authorList>
            <consortium name="The Broad Institute Genomics Platform"/>
            <consortium name="The Broad Institute Genome Sequencing Center for Infectious Disease"/>
            <person name="Wu L."/>
            <person name="Ma J."/>
        </authorList>
    </citation>
    <scope>NUCLEOTIDE SEQUENCE [LARGE SCALE GENOMIC DNA]</scope>
    <source>
        <strain evidence="1 2">JCM 4395</strain>
    </source>
</reference>
<organism evidence="1 2">
    <name type="scientific">Streptomyces longisporus</name>
    <dbReference type="NCBI Taxonomy" id="1948"/>
    <lineage>
        <taxon>Bacteria</taxon>
        <taxon>Bacillati</taxon>
        <taxon>Actinomycetota</taxon>
        <taxon>Actinomycetes</taxon>
        <taxon>Kitasatosporales</taxon>
        <taxon>Streptomycetaceae</taxon>
        <taxon>Streptomyces</taxon>
    </lineage>
</organism>
<dbReference type="Proteomes" id="UP001501777">
    <property type="component" value="Unassembled WGS sequence"/>
</dbReference>
<evidence type="ECO:0000313" key="1">
    <source>
        <dbReference type="EMBL" id="GAA2472388.1"/>
    </source>
</evidence>
<sequence>MSGRGLVAALLADTGDEGWLARVPGRLAVLHGGGRLIALALEASWMLEGTVHAEVGER</sequence>
<protein>
    <submittedName>
        <fullName evidence="1">Uncharacterized protein</fullName>
    </submittedName>
</protein>
<name>A0ABN3KUQ0_STRLO</name>
<accession>A0ABN3KUQ0</accession>
<gene>
    <name evidence="1" type="ORF">GCM10010276_03590</name>
</gene>
<proteinExistence type="predicted"/>
<keyword evidence="2" id="KW-1185">Reference proteome</keyword>